<evidence type="ECO:0000313" key="7">
    <source>
        <dbReference type="Proteomes" id="UP000651977"/>
    </source>
</evidence>
<dbReference type="PANTHER" id="PTHR38099:SF1">
    <property type="entry name" value="LARGE RIBOSOMAL RNA SUBUNIT ACCUMULATION PROTEIN YCED"/>
    <property type="match status" value="1"/>
</dbReference>
<dbReference type="EMBL" id="BMDY01000002">
    <property type="protein sequence ID" value="GGA95346.1"/>
    <property type="molecule type" value="Genomic_DNA"/>
</dbReference>
<dbReference type="Pfam" id="PF02620">
    <property type="entry name" value="YceD"/>
    <property type="match status" value="1"/>
</dbReference>
<evidence type="ECO:0000256" key="3">
    <source>
        <dbReference type="ARBA" id="ARBA00015716"/>
    </source>
</evidence>
<gene>
    <name evidence="6" type="primary">yceD</name>
    <name evidence="6" type="ORF">GCM10007414_05160</name>
</gene>
<reference evidence="7" key="1">
    <citation type="journal article" date="2019" name="Int. J. Syst. Evol. Microbiol.">
        <title>The Global Catalogue of Microorganisms (GCM) 10K type strain sequencing project: providing services to taxonomists for standard genome sequencing and annotation.</title>
        <authorList>
            <consortium name="The Broad Institute Genomics Platform"/>
            <consortium name="The Broad Institute Genome Sequencing Center for Infectious Disease"/>
            <person name="Wu L."/>
            <person name="Ma J."/>
        </authorList>
    </citation>
    <scope>NUCLEOTIDE SEQUENCE [LARGE SCALE GENOMIC DNA]</scope>
    <source>
        <strain evidence="7">CGMCC 1.10131</strain>
    </source>
</reference>
<accession>A0ABQ1HXW5</accession>
<keyword evidence="4" id="KW-0690">Ribosome biogenesis</keyword>
<keyword evidence="7" id="KW-1185">Reference proteome</keyword>
<organism evidence="6 7">
    <name type="scientific">Agarivorans gilvus</name>
    <dbReference type="NCBI Taxonomy" id="680279"/>
    <lineage>
        <taxon>Bacteria</taxon>
        <taxon>Pseudomonadati</taxon>
        <taxon>Pseudomonadota</taxon>
        <taxon>Gammaproteobacteria</taxon>
        <taxon>Alteromonadales</taxon>
        <taxon>Alteromonadaceae</taxon>
        <taxon>Agarivorans</taxon>
    </lineage>
</organism>
<dbReference type="InterPro" id="IPR039255">
    <property type="entry name" value="YceD_bac"/>
</dbReference>
<comment type="similarity">
    <text evidence="2">Belongs to the DUF177 domain family.</text>
</comment>
<dbReference type="PANTHER" id="PTHR38099">
    <property type="entry name" value="LARGE RIBOSOMAL RNA SUBUNIT ACCUMULATION PROTEIN YCED"/>
    <property type="match status" value="1"/>
</dbReference>
<evidence type="ECO:0000256" key="5">
    <source>
        <dbReference type="ARBA" id="ARBA00031841"/>
    </source>
</evidence>
<name>A0ABQ1HXW5_9ALTE</name>
<evidence type="ECO:0000313" key="6">
    <source>
        <dbReference type="EMBL" id="GGA95346.1"/>
    </source>
</evidence>
<evidence type="ECO:0000256" key="4">
    <source>
        <dbReference type="ARBA" id="ARBA00022517"/>
    </source>
</evidence>
<sequence length="177" mass="20260">MQKVKLPVEIDPFKTAKRKLDYQGILEVKRLPRLNDASLKVNSDVDVWLRFETDPQGLVVVQGKALTEVELECQRCGESFTYPIHVEFNYSPVCDESQVEALPEDYEPLQLNEDNYFLVADLIEDELLLALPIIPKHELTACKVQQSEQVFGEIDKVVEEESKPNPFAVLQSLKKKD</sequence>
<dbReference type="RefSeq" id="WP_055731536.1">
    <property type="nucleotide sequence ID" value="NZ_BMDY01000002.1"/>
</dbReference>
<dbReference type="Proteomes" id="UP000651977">
    <property type="component" value="Unassembled WGS sequence"/>
</dbReference>
<dbReference type="NCBIfam" id="NF008395">
    <property type="entry name" value="PRK11193.1"/>
    <property type="match status" value="1"/>
</dbReference>
<dbReference type="InterPro" id="IPR003772">
    <property type="entry name" value="YceD"/>
</dbReference>
<evidence type="ECO:0000256" key="2">
    <source>
        <dbReference type="ARBA" id="ARBA00010740"/>
    </source>
</evidence>
<evidence type="ECO:0000256" key="1">
    <source>
        <dbReference type="ARBA" id="ARBA00002868"/>
    </source>
</evidence>
<comment type="caution">
    <text evidence="6">The sequence shown here is derived from an EMBL/GenBank/DDBJ whole genome shotgun (WGS) entry which is preliminary data.</text>
</comment>
<protein>
    <recommendedName>
        <fullName evidence="3">Large ribosomal RNA subunit accumulation protein YceD</fullName>
    </recommendedName>
    <alternativeName>
        <fullName evidence="5">23S rRNA accumulation protein YceD</fullName>
    </alternativeName>
</protein>
<proteinExistence type="inferred from homology"/>
<comment type="function">
    <text evidence="1">Plays a role in synthesis, processing and/or stability of 23S rRNA.</text>
</comment>